<reference evidence="1" key="1">
    <citation type="submission" date="2022-11" db="EMBL/GenBank/DDBJ databases">
        <title>Centuries of genome instability and evolution in soft-shell clam transmissible cancer (bioRxiv).</title>
        <authorList>
            <person name="Hart S.F.M."/>
            <person name="Yonemitsu M.A."/>
            <person name="Giersch R.M."/>
            <person name="Beal B.F."/>
            <person name="Arriagada G."/>
            <person name="Davis B.W."/>
            <person name="Ostrander E.A."/>
            <person name="Goff S.P."/>
            <person name="Metzger M.J."/>
        </authorList>
    </citation>
    <scope>NUCLEOTIDE SEQUENCE</scope>
    <source>
        <strain evidence="1">MELC-2E11</strain>
        <tissue evidence="1">Siphon/mantle</tissue>
    </source>
</reference>
<evidence type="ECO:0000313" key="1">
    <source>
        <dbReference type="EMBL" id="WAR31038.1"/>
    </source>
</evidence>
<dbReference type="PANTHER" id="PTHR15571">
    <property type="entry name" value="GEM-ASSOCIATED PROTEIN 4"/>
    <property type="match status" value="1"/>
</dbReference>
<keyword evidence="2" id="KW-1185">Reference proteome</keyword>
<evidence type="ECO:0000313" key="2">
    <source>
        <dbReference type="Proteomes" id="UP001164746"/>
    </source>
</evidence>
<organism evidence="1 2">
    <name type="scientific">Mya arenaria</name>
    <name type="common">Soft-shell clam</name>
    <dbReference type="NCBI Taxonomy" id="6604"/>
    <lineage>
        <taxon>Eukaryota</taxon>
        <taxon>Metazoa</taxon>
        <taxon>Spiralia</taxon>
        <taxon>Lophotrochozoa</taxon>
        <taxon>Mollusca</taxon>
        <taxon>Bivalvia</taxon>
        <taxon>Autobranchia</taxon>
        <taxon>Heteroconchia</taxon>
        <taxon>Euheterodonta</taxon>
        <taxon>Imparidentia</taxon>
        <taxon>Neoheterodontei</taxon>
        <taxon>Myida</taxon>
        <taxon>Myoidea</taxon>
        <taxon>Myidae</taxon>
        <taxon>Mya</taxon>
    </lineage>
</organism>
<dbReference type="InterPro" id="IPR033265">
    <property type="entry name" value="GEMIN4"/>
</dbReference>
<dbReference type="PANTHER" id="PTHR15571:SF2">
    <property type="entry name" value="GEM-ASSOCIATED PROTEIN 4"/>
    <property type="match status" value="1"/>
</dbReference>
<sequence length="685" mass="76017">MEVCPEYVVLQSAFQLAHEKAGQRLPDLPKNACEEYTTIVSLAVSEICCGLQNDLDDEESLSWKQKLHSLLLYSLVKKKYQEAESLKYLPQQTASMIFTDLLTHCQDPPVSELDTETITMVTESFFASGSMHPDSSAAFVLAVLAIRKAMQDVMGLCLQDPIRIIRFVVSSCVANEQQAIHCAQVLGYFPQTCRASYLVFPDISLLTGAIQEFLLQDTLTDKQQKCFVVFVRELMKLKGKSPLRAAEFCDSVVLPHISIENLLSPLASVTIATEFALTLLMEVMQSRSAIFRPLDHLGAQINQGKEVNEDYVEVVAVVCIFAALLQECTFIWDNDFEAGGDLELDTVVVETGRRKLAVKEKVISIFPLLGKNLSQGKCTISENEADWLMTTLTDTHWTVKLRVAEMLSNAGHGQHYVSMVDQSFELSSEPLDLLTACALVSVDASLHTRTLETLLDIHTPSGYEDWIGALIQILPNLSSTEAHSVFQLLSQFIQRSEGLEWTYRVSSTLTLPGLDLTALQSVLYTSQLLSDTLVTMALTLTPDTLTTTIIQHVTQAYVSYIKHSCTSLQGSASQELFCLCEIFHQVMHVTLNLMSEVKSQPLVLLMHIVTKFKEVTKATGDGGAKNRMKQSMVSKSDAMKTLSGNNRKLVKNLENGMLAAVNGLDNENEEKHMLVKKLQESHASL</sequence>
<gene>
    <name evidence="1" type="ORF">MAR_033580</name>
</gene>
<accession>A0ABY7G9D2</accession>
<dbReference type="Proteomes" id="UP001164746">
    <property type="component" value="Chromosome 17"/>
</dbReference>
<dbReference type="EMBL" id="CP111028">
    <property type="protein sequence ID" value="WAR31038.1"/>
    <property type="molecule type" value="Genomic_DNA"/>
</dbReference>
<proteinExistence type="predicted"/>
<protein>
    <submittedName>
        <fullName evidence="1">Uncharacterized protein</fullName>
    </submittedName>
</protein>
<name>A0ABY7G9D2_MYAAR</name>